<gene>
    <name evidence="2" type="ORF">DEO72_LG11g937</name>
</gene>
<dbReference type="AlphaFoldDB" id="A0A4D6NN09"/>
<reference evidence="2 3" key="1">
    <citation type="submission" date="2019-04" db="EMBL/GenBank/DDBJ databases">
        <title>An improved genome assembly and genetic linkage map for asparagus bean, Vigna unguiculata ssp. sesquipedialis.</title>
        <authorList>
            <person name="Xia Q."/>
            <person name="Zhang R."/>
            <person name="Dong Y."/>
        </authorList>
    </citation>
    <scope>NUCLEOTIDE SEQUENCE [LARGE SCALE GENOMIC DNA]</scope>
    <source>
        <tissue evidence="2">Leaf</tissue>
    </source>
</reference>
<proteinExistence type="predicted"/>
<feature type="region of interest" description="Disordered" evidence="1">
    <location>
        <begin position="1"/>
        <end position="50"/>
    </location>
</feature>
<evidence type="ECO:0000256" key="1">
    <source>
        <dbReference type="SAM" id="MobiDB-lite"/>
    </source>
</evidence>
<evidence type="ECO:0000313" key="2">
    <source>
        <dbReference type="EMBL" id="QCE13939.1"/>
    </source>
</evidence>
<evidence type="ECO:0000313" key="3">
    <source>
        <dbReference type="Proteomes" id="UP000501690"/>
    </source>
</evidence>
<organism evidence="2 3">
    <name type="scientific">Vigna unguiculata</name>
    <name type="common">Cowpea</name>
    <dbReference type="NCBI Taxonomy" id="3917"/>
    <lineage>
        <taxon>Eukaryota</taxon>
        <taxon>Viridiplantae</taxon>
        <taxon>Streptophyta</taxon>
        <taxon>Embryophyta</taxon>
        <taxon>Tracheophyta</taxon>
        <taxon>Spermatophyta</taxon>
        <taxon>Magnoliopsida</taxon>
        <taxon>eudicotyledons</taxon>
        <taxon>Gunneridae</taxon>
        <taxon>Pentapetalae</taxon>
        <taxon>rosids</taxon>
        <taxon>fabids</taxon>
        <taxon>Fabales</taxon>
        <taxon>Fabaceae</taxon>
        <taxon>Papilionoideae</taxon>
        <taxon>50 kb inversion clade</taxon>
        <taxon>NPAAA clade</taxon>
        <taxon>indigoferoid/millettioid clade</taxon>
        <taxon>Phaseoleae</taxon>
        <taxon>Vigna</taxon>
    </lineage>
</organism>
<dbReference type="EMBL" id="CP039355">
    <property type="protein sequence ID" value="QCE13939.1"/>
    <property type="molecule type" value="Genomic_DNA"/>
</dbReference>
<accession>A0A4D6NN09</accession>
<sequence>MEERRKNGGTASLVRVREEEEDGVRDPKSDDTGDNCCFRVNDGSDDDLAG</sequence>
<name>A0A4D6NN09_VIGUN</name>
<keyword evidence="3" id="KW-1185">Reference proteome</keyword>
<protein>
    <submittedName>
        <fullName evidence="2">Uncharacterized protein</fullName>
    </submittedName>
</protein>
<dbReference type="Proteomes" id="UP000501690">
    <property type="component" value="Linkage Group LG11"/>
</dbReference>